<keyword evidence="1" id="KW-1133">Transmembrane helix</keyword>
<feature type="transmembrane region" description="Helical" evidence="1">
    <location>
        <begin position="142"/>
        <end position="167"/>
    </location>
</feature>
<dbReference type="Pfam" id="PF13858">
    <property type="entry name" value="DUF4199"/>
    <property type="match status" value="1"/>
</dbReference>
<protein>
    <submittedName>
        <fullName evidence="2">DUF4199 family protein</fullName>
    </submittedName>
</protein>
<organism evidence="2 3">
    <name type="scientific">Chryseosolibacter histidini</name>
    <dbReference type="NCBI Taxonomy" id="2782349"/>
    <lineage>
        <taxon>Bacteria</taxon>
        <taxon>Pseudomonadati</taxon>
        <taxon>Bacteroidota</taxon>
        <taxon>Cytophagia</taxon>
        <taxon>Cytophagales</taxon>
        <taxon>Chryseotaleaceae</taxon>
        <taxon>Chryseosolibacter</taxon>
    </lineage>
</organism>
<feature type="transmembrane region" description="Helical" evidence="1">
    <location>
        <begin position="75"/>
        <end position="95"/>
    </location>
</feature>
<comment type="caution">
    <text evidence="2">The sequence shown here is derived from an EMBL/GenBank/DDBJ whole genome shotgun (WGS) entry which is preliminary data.</text>
</comment>
<reference evidence="2 3" key="1">
    <citation type="submission" date="2021-05" db="EMBL/GenBank/DDBJ databases">
        <title>A Polyphasic approach of four new species of the genus Ohtaekwangia: Ohtaekwangia histidinii sp. nov., Ohtaekwangia cretensis sp. nov., Ohtaekwangia indiensis sp. nov., Ohtaekwangia reichenbachii sp. nov. from diverse environment.</title>
        <authorList>
            <person name="Octaviana S."/>
        </authorList>
    </citation>
    <scope>NUCLEOTIDE SEQUENCE [LARGE SCALE GENOMIC DNA]</scope>
    <source>
        <strain evidence="2 3">PWU4</strain>
    </source>
</reference>
<evidence type="ECO:0000256" key="1">
    <source>
        <dbReference type="SAM" id="Phobius"/>
    </source>
</evidence>
<dbReference type="EMBL" id="JAHESF010000059">
    <property type="protein sequence ID" value="MBT1701155.1"/>
    <property type="molecule type" value="Genomic_DNA"/>
</dbReference>
<evidence type="ECO:0000313" key="3">
    <source>
        <dbReference type="Proteomes" id="UP001319200"/>
    </source>
</evidence>
<sequence>MKKNVLVFGLISGVVISAMMVYAASICCANPEMKGNDVLGYAGMVAAFSFIFVGIRNHREKYNGGFITFGGAFKIGFYISLIASTIYVLAGWWTVKSLFPEFLDSYIQHVLYVERLDGATAAELQQKTAEMADFKENYKNPLFFLLVTYAEVLPLALIITLISALLLKRKPKAGNVVAG</sequence>
<feature type="transmembrane region" description="Helical" evidence="1">
    <location>
        <begin position="38"/>
        <end position="55"/>
    </location>
</feature>
<keyword evidence="1" id="KW-0472">Membrane</keyword>
<dbReference type="InterPro" id="IPR025250">
    <property type="entry name" value="DUF4199"/>
</dbReference>
<name>A0AAP2GSH5_9BACT</name>
<accession>A0AAP2GSH5</accession>
<keyword evidence="1" id="KW-0812">Transmembrane</keyword>
<dbReference type="Proteomes" id="UP001319200">
    <property type="component" value="Unassembled WGS sequence"/>
</dbReference>
<gene>
    <name evidence="2" type="ORF">KK083_29965</name>
</gene>
<dbReference type="AlphaFoldDB" id="A0AAP2GSH5"/>
<dbReference type="RefSeq" id="WP_254169842.1">
    <property type="nucleotide sequence ID" value="NZ_JAHESF010000059.1"/>
</dbReference>
<evidence type="ECO:0000313" key="2">
    <source>
        <dbReference type="EMBL" id="MBT1701155.1"/>
    </source>
</evidence>
<proteinExistence type="predicted"/>
<keyword evidence="3" id="KW-1185">Reference proteome</keyword>